<gene>
    <name evidence="1" type="ORF">ACFQU8_10065</name>
</gene>
<comment type="caution">
    <text evidence="1">The sequence shown here is derived from an EMBL/GenBank/DDBJ whole genome shotgun (WGS) entry which is preliminary data.</text>
</comment>
<organism evidence="1 2">
    <name type="scientific">Lentibacillus kimchii</name>
    <dbReference type="NCBI Taxonomy" id="1542911"/>
    <lineage>
        <taxon>Bacteria</taxon>
        <taxon>Bacillati</taxon>
        <taxon>Bacillota</taxon>
        <taxon>Bacilli</taxon>
        <taxon>Bacillales</taxon>
        <taxon>Bacillaceae</taxon>
        <taxon>Lentibacillus</taxon>
    </lineage>
</organism>
<protein>
    <submittedName>
        <fullName evidence="1">Uncharacterized protein</fullName>
    </submittedName>
</protein>
<evidence type="ECO:0000313" key="1">
    <source>
        <dbReference type="EMBL" id="MFC7747570.1"/>
    </source>
</evidence>
<name>A0ABW2UWE9_9BACI</name>
<dbReference type="Proteomes" id="UP001596620">
    <property type="component" value="Unassembled WGS sequence"/>
</dbReference>
<dbReference type="SUPFAM" id="SSF53807">
    <property type="entry name" value="Helical backbone' metal receptor"/>
    <property type="match status" value="1"/>
</dbReference>
<proteinExistence type="predicted"/>
<accession>A0ABW2UWE9</accession>
<dbReference type="RefSeq" id="WP_382359467.1">
    <property type="nucleotide sequence ID" value="NZ_JBHTGR010000045.1"/>
</dbReference>
<sequence length="59" mass="6705">MDLKEGFIWEIDTEDNGTPSQIKNAVKFVNKNDPTVLFVVESNVSQKPMKTVAKKFMTD</sequence>
<dbReference type="Gene3D" id="3.40.50.1980">
    <property type="entry name" value="Nitrogenase molybdenum iron protein domain"/>
    <property type="match status" value="1"/>
</dbReference>
<evidence type="ECO:0000313" key="2">
    <source>
        <dbReference type="Proteomes" id="UP001596620"/>
    </source>
</evidence>
<dbReference type="EMBL" id="JBHTGR010000045">
    <property type="protein sequence ID" value="MFC7747570.1"/>
    <property type="molecule type" value="Genomic_DNA"/>
</dbReference>
<reference evidence="2" key="1">
    <citation type="journal article" date="2019" name="Int. J. Syst. Evol. Microbiol.">
        <title>The Global Catalogue of Microorganisms (GCM) 10K type strain sequencing project: providing services to taxonomists for standard genome sequencing and annotation.</title>
        <authorList>
            <consortium name="The Broad Institute Genomics Platform"/>
            <consortium name="The Broad Institute Genome Sequencing Center for Infectious Disease"/>
            <person name="Wu L."/>
            <person name="Ma J."/>
        </authorList>
    </citation>
    <scope>NUCLEOTIDE SEQUENCE [LARGE SCALE GENOMIC DNA]</scope>
    <source>
        <strain evidence="2">JCM 30234</strain>
    </source>
</reference>
<keyword evidence="2" id="KW-1185">Reference proteome</keyword>